<evidence type="ECO:0000256" key="8">
    <source>
        <dbReference type="ARBA" id="ARBA00022692"/>
    </source>
</evidence>
<feature type="transmembrane region" description="Helical" evidence="13">
    <location>
        <begin position="39"/>
        <end position="63"/>
    </location>
</feature>
<dbReference type="GO" id="GO:0032153">
    <property type="term" value="C:cell division site"/>
    <property type="evidence" value="ECO:0007669"/>
    <property type="project" value="TreeGrafter"/>
</dbReference>
<evidence type="ECO:0000256" key="6">
    <source>
        <dbReference type="ARBA" id="ARBA00022519"/>
    </source>
</evidence>
<dbReference type="PANTHER" id="PTHR47755">
    <property type="entry name" value="CELL DIVISION PROTEIN FTSX"/>
    <property type="match status" value="1"/>
</dbReference>
<dbReference type="KEGG" id="fpp:FPB0191_00026"/>
<dbReference type="Proteomes" id="UP000030901">
    <property type="component" value="Chromosome"/>
</dbReference>
<dbReference type="Pfam" id="PF18075">
    <property type="entry name" value="FtsX_ECD"/>
    <property type="match status" value="1"/>
</dbReference>
<dbReference type="Pfam" id="PF02687">
    <property type="entry name" value="FtsX"/>
    <property type="match status" value="1"/>
</dbReference>
<keyword evidence="8 13" id="KW-0812">Transmembrane</keyword>
<dbReference type="OrthoDB" id="9813411at2"/>
<comment type="function">
    <text evidence="12">Part of the ABC transporter FtsEX involved in cellular division.</text>
</comment>
<evidence type="ECO:0000256" key="5">
    <source>
        <dbReference type="ARBA" id="ARBA00022475"/>
    </source>
</evidence>
<accession>A0A0A7RXA2</accession>
<evidence type="ECO:0000256" key="10">
    <source>
        <dbReference type="ARBA" id="ARBA00023136"/>
    </source>
</evidence>
<organism evidence="16 17">
    <name type="scientific">Frischella perrara</name>
    <dbReference type="NCBI Taxonomy" id="1267021"/>
    <lineage>
        <taxon>Bacteria</taxon>
        <taxon>Pseudomonadati</taxon>
        <taxon>Pseudomonadota</taxon>
        <taxon>Gammaproteobacteria</taxon>
        <taxon>Orbales</taxon>
        <taxon>Orbaceae</taxon>
        <taxon>Frischella</taxon>
    </lineage>
</organism>
<dbReference type="RefSeq" id="WP_082018193.1">
    <property type="nucleotide sequence ID" value="NZ_CP009056.1"/>
</dbReference>
<dbReference type="InterPro" id="IPR003838">
    <property type="entry name" value="ABC3_permease_C"/>
</dbReference>
<keyword evidence="5 12" id="KW-1003">Cell membrane</keyword>
<keyword evidence="11 12" id="KW-0131">Cell cycle</keyword>
<keyword evidence="6 12" id="KW-0997">Cell inner membrane</keyword>
<reference evidence="16 17" key="1">
    <citation type="journal article" date="2014" name="Appl. Environ. Microbiol.">
        <title>Gut symbionts from distinct hosts exhibit genotoxic activity via divergent colibactin biosynthetic pathways.</title>
        <authorList>
            <person name="Engel P."/>
            <person name="Vizcaino M.I."/>
            <person name="Crawford J.M."/>
        </authorList>
    </citation>
    <scope>NUCLEOTIDE SEQUENCE [LARGE SCALE GENOMIC DNA]</scope>
    <source>
        <strain evidence="16 17">PEB0191</strain>
    </source>
</reference>
<evidence type="ECO:0000256" key="9">
    <source>
        <dbReference type="ARBA" id="ARBA00022989"/>
    </source>
</evidence>
<dbReference type="GO" id="GO:0005886">
    <property type="term" value="C:plasma membrane"/>
    <property type="evidence" value="ECO:0007669"/>
    <property type="project" value="UniProtKB-SubCell"/>
</dbReference>
<name>A0A0A7RXA2_FRIPE</name>
<evidence type="ECO:0000256" key="2">
    <source>
        <dbReference type="ARBA" id="ARBA00007379"/>
    </source>
</evidence>
<feature type="transmembrane region" description="Helical" evidence="13">
    <location>
        <begin position="291"/>
        <end position="314"/>
    </location>
</feature>
<dbReference type="AlphaFoldDB" id="A0A0A7RXA2"/>
<dbReference type="InterPro" id="IPR004513">
    <property type="entry name" value="FtsX"/>
</dbReference>
<feature type="transmembrane region" description="Helical" evidence="13">
    <location>
        <begin position="191"/>
        <end position="216"/>
    </location>
</feature>
<keyword evidence="7 12" id="KW-0132">Cell division</keyword>
<sequence>MLRIKKKNQQGDDNLFFPRWKRQIQYAWQNVFNDFRQHAIASLLTIIVIAISITLPTIGYLLWKNANQAAHQWYPTPNLTVYIAKNLNAKDTDALITQIKQFPQVETLTYLSRDETIQEFKSWSGFSEALDLLDENPLPAVAIVIPKTEAKHSEILHAMQAAIIKLKGVDDVRLDDSWFTRLTTFTDMVRTIVMTISVFMIIAVALVIGNSIRLAIFSRRQTIIVMQLIGATDGFILRPFLYSGMFNGFISAILALILSEIFIFQIDSIILNVSSVFGTIFNLEGLNWDESFFIILISTMIGWSSALMATKMYLNTPHITQ</sequence>
<comment type="subcellular location">
    <subcellularLocation>
        <location evidence="1">Cell inner membrane</location>
        <topology evidence="1">Multi-pass membrane protein</topology>
    </subcellularLocation>
</comment>
<evidence type="ECO:0000256" key="3">
    <source>
        <dbReference type="ARBA" id="ARBA00011160"/>
    </source>
</evidence>
<evidence type="ECO:0000256" key="1">
    <source>
        <dbReference type="ARBA" id="ARBA00004429"/>
    </source>
</evidence>
<dbReference type="NCBIfam" id="TIGR00439">
    <property type="entry name" value="FtsX_Gneg"/>
    <property type="match status" value="1"/>
</dbReference>
<feature type="domain" description="FtsX extracellular" evidence="15">
    <location>
        <begin position="79"/>
        <end position="172"/>
    </location>
</feature>
<evidence type="ECO:0000259" key="15">
    <source>
        <dbReference type="Pfam" id="PF18075"/>
    </source>
</evidence>
<evidence type="ECO:0000313" key="17">
    <source>
        <dbReference type="Proteomes" id="UP000030901"/>
    </source>
</evidence>
<evidence type="ECO:0000256" key="4">
    <source>
        <dbReference type="ARBA" id="ARBA00021907"/>
    </source>
</evidence>
<gene>
    <name evidence="16" type="ORF">FPB0191_00026</name>
</gene>
<evidence type="ECO:0000256" key="12">
    <source>
        <dbReference type="PIRNR" id="PIRNR003097"/>
    </source>
</evidence>
<proteinExistence type="inferred from homology"/>
<dbReference type="EMBL" id="CP009056">
    <property type="protein sequence ID" value="AJA43894.1"/>
    <property type="molecule type" value="Genomic_DNA"/>
</dbReference>
<evidence type="ECO:0000256" key="7">
    <source>
        <dbReference type="ARBA" id="ARBA00022618"/>
    </source>
</evidence>
<evidence type="ECO:0000256" key="13">
    <source>
        <dbReference type="SAM" id="Phobius"/>
    </source>
</evidence>
<dbReference type="HOGENOM" id="CLU_073546_0_0_6"/>
<keyword evidence="17" id="KW-1185">Reference proteome</keyword>
<evidence type="ECO:0000313" key="16">
    <source>
        <dbReference type="EMBL" id="AJA43894.1"/>
    </source>
</evidence>
<dbReference type="PANTHER" id="PTHR47755:SF1">
    <property type="entry name" value="CELL DIVISION PROTEIN FTSX"/>
    <property type="match status" value="1"/>
</dbReference>
<keyword evidence="10 12" id="KW-0472">Membrane</keyword>
<dbReference type="InterPro" id="IPR047590">
    <property type="entry name" value="FtsX_proteobact-type"/>
</dbReference>
<dbReference type="InterPro" id="IPR040690">
    <property type="entry name" value="FtsX_ECD"/>
</dbReference>
<dbReference type="STRING" id="1267021.FPB0191_00026"/>
<dbReference type="PIRSF" id="PIRSF003097">
    <property type="entry name" value="FtsX"/>
    <property type="match status" value="1"/>
</dbReference>
<feature type="domain" description="ABC3 transporter permease C-terminal" evidence="14">
    <location>
        <begin position="195"/>
        <end position="312"/>
    </location>
</feature>
<keyword evidence="9 13" id="KW-1133">Transmembrane helix</keyword>
<evidence type="ECO:0000259" key="14">
    <source>
        <dbReference type="Pfam" id="PF02687"/>
    </source>
</evidence>
<comment type="similarity">
    <text evidence="2 12">Belongs to the ABC-4 integral membrane protein family. FtsX subfamily.</text>
</comment>
<dbReference type="GO" id="GO:0051301">
    <property type="term" value="P:cell division"/>
    <property type="evidence" value="ECO:0007669"/>
    <property type="project" value="UniProtKB-KW"/>
</dbReference>
<protein>
    <recommendedName>
        <fullName evidence="4 12">Cell division protein FtsX</fullName>
    </recommendedName>
</protein>
<comment type="subunit">
    <text evidence="3">Forms a membrane-associated complex with FtsE.</text>
</comment>
<evidence type="ECO:0000256" key="11">
    <source>
        <dbReference type="ARBA" id="ARBA00023306"/>
    </source>
</evidence>
<dbReference type="Gene3D" id="3.30.70.3040">
    <property type="match status" value="1"/>
</dbReference>